<dbReference type="PANTHER" id="PTHR42928:SF5">
    <property type="entry name" value="BLR1237 PROTEIN"/>
    <property type="match status" value="1"/>
</dbReference>
<evidence type="ECO:0000256" key="1">
    <source>
        <dbReference type="ARBA" id="ARBA00006987"/>
    </source>
</evidence>
<dbReference type="Pfam" id="PF03401">
    <property type="entry name" value="TctC"/>
    <property type="match status" value="1"/>
</dbReference>
<gene>
    <name evidence="3" type="ORF">CAL29_14850</name>
</gene>
<dbReference type="RefSeq" id="WP_094853739.1">
    <property type="nucleotide sequence ID" value="NZ_NEVM01000002.1"/>
</dbReference>
<evidence type="ECO:0000256" key="2">
    <source>
        <dbReference type="SAM" id="SignalP"/>
    </source>
</evidence>
<dbReference type="EMBL" id="NEVM01000002">
    <property type="protein sequence ID" value="OZI34746.1"/>
    <property type="molecule type" value="Genomic_DNA"/>
</dbReference>
<protein>
    <recommendedName>
        <fullName evidence="5">ABC transporter substrate-binding protein</fullName>
    </recommendedName>
</protein>
<evidence type="ECO:0000313" key="3">
    <source>
        <dbReference type="EMBL" id="OZI34746.1"/>
    </source>
</evidence>
<evidence type="ECO:0000313" key="4">
    <source>
        <dbReference type="Proteomes" id="UP000216020"/>
    </source>
</evidence>
<reference evidence="4" key="1">
    <citation type="submission" date="2017-05" db="EMBL/GenBank/DDBJ databases">
        <title>Complete and WGS of Bordetella genogroups.</title>
        <authorList>
            <person name="Spilker T."/>
            <person name="Lipuma J."/>
        </authorList>
    </citation>
    <scope>NUCLEOTIDE SEQUENCE [LARGE SCALE GENOMIC DNA]</scope>
    <source>
        <strain evidence="4">AU16122</strain>
    </source>
</reference>
<dbReference type="InterPro" id="IPR005064">
    <property type="entry name" value="BUG"/>
</dbReference>
<evidence type="ECO:0008006" key="5">
    <source>
        <dbReference type="Google" id="ProtNLM"/>
    </source>
</evidence>
<feature type="chain" id="PRO_5012401845" description="ABC transporter substrate-binding protein" evidence="2">
    <location>
        <begin position="33"/>
        <end position="336"/>
    </location>
</feature>
<feature type="signal peptide" evidence="2">
    <location>
        <begin position="1"/>
        <end position="32"/>
    </location>
</feature>
<proteinExistence type="inferred from homology"/>
<organism evidence="3 4">
    <name type="scientific">Bordetella genomosp. 10</name>
    <dbReference type="NCBI Taxonomy" id="1416804"/>
    <lineage>
        <taxon>Bacteria</taxon>
        <taxon>Pseudomonadati</taxon>
        <taxon>Pseudomonadota</taxon>
        <taxon>Betaproteobacteria</taxon>
        <taxon>Burkholderiales</taxon>
        <taxon>Alcaligenaceae</taxon>
        <taxon>Bordetella</taxon>
    </lineage>
</organism>
<dbReference type="SUPFAM" id="SSF53850">
    <property type="entry name" value="Periplasmic binding protein-like II"/>
    <property type="match status" value="1"/>
</dbReference>
<name>A0A261SBL2_9BORD</name>
<dbReference type="CDD" id="cd13578">
    <property type="entry name" value="PBP2_Bug27"/>
    <property type="match status" value="1"/>
</dbReference>
<keyword evidence="2" id="KW-0732">Signal</keyword>
<keyword evidence="4" id="KW-1185">Reference proteome</keyword>
<dbReference type="Gene3D" id="3.40.190.10">
    <property type="entry name" value="Periplasmic binding protein-like II"/>
    <property type="match status" value="1"/>
</dbReference>
<sequence length="336" mass="35856">MEKLKHALPRLLCLLAALALAPACVVPACSQAAEADPAFPSRPLHFIVPYPPGGGNDLFARVVGQKIAENTGQAVIVENRPGAAGLIAGDYVARSAPDGYTFMVDQSSIATNPLIYKKTAFDVRHDLAPVIRAATLDNVILVSTASSIHSVKDLIEQARRQPGKLAYGSVGIGSSQHLAMELLSHQAGIKLLHVPYKGTAAAVTAVSSGEIQVFLISAATGQSYVKSGKVRAIATTGSKRSSIMPDVPTVKESGLPDYVNYNWLGIFAPAATPQPVVDRLNALFSKAMADRKVKNTLDVQGWQLVGGTPQALRDTVDGEMRRYEQIVREQNIRIDQ</sequence>
<dbReference type="AlphaFoldDB" id="A0A261SBL2"/>
<dbReference type="InterPro" id="IPR042100">
    <property type="entry name" value="Bug_dom1"/>
</dbReference>
<dbReference type="PIRSF" id="PIRSF017082">
    <property type="entry name" value="YflP"/>
    <property type="match status" value="1"/>
</dbReference>
<dbReference type="Proteomes" id="UP000216020">
    <property type="component" value="Unassembled WGS sequence"/>
</dbReference>
<dbReference type="Gene3D" id="3.40.190.150">
    <property type="entry name" value="Bordetella uptake gene, domain 1"/>
    <property type="match status" value="1"/>
</dbReference>
<comment type="caution">
    <text evidence="3">The sequence shown here is derived from an EMBL/GenBank/DDBJ whole genome shotgun (WGS) entry which is preliminary data.</text>
</comment>
<accession>A0A261SBL2</accession>
<dbReference type="OrthoDB" id="8678477at2"/>
<comment type="similarity">
    <text evidence="1">Belongs to the UPF0065 (bug) family.</text>
</comment>
<dbReference type="PANTHER" id="PTHR42928">
    <property type="entry name" value="TRICARBOXYLATE-BINDING PROTEIN"/>
    <property type="match status" value="1"/>
</dbReference>